<keyword evidence="3" id="KW-1185">Reference proteome</keyword>
<comment type="caution">
    <text evidence="2">The sequence shown here is derived from an EMBL/GenBank/DDBJ whole genome shotgun (WGS) entry which is preliminary data.</text>
</comment>
<keyword evidence="1" id="KW-0472">Membrane</keyword>
<gene>
    <name evidence="2" type="ORF">VP01_2246g2</name>
</gene>
<dbReference type="AlphaFoldDB" id="A0A0L6V8P3"/>
<dbReference type="Proteomes" id="UP000037035">
    <property type="component" value="Unassembled WGS sequence"/>
</dbReference>
<sequence length="589" mass="66359">MIITSITTTTTTSIADCYLLFLLMFCLRRLSARHDVIVSVPSAGAPVFPVLCFISQTPPCCLNTPPHPILRPLKTIIPPLQNTYPNLAETQNTKSPSLDMSCVPFLVETYLPIHLIIIHPCCLCMHSSAKNTSAMCFWHCDTNGTPQSWRGKHQKKARKKGMRESKERELTVIHEEVDEKEINETRGSGEVMIEFESKRIGGEISCEGLELRRLRLMEEKHRNKMRKERCHGKITSLNLNSTQVVHICHRNTPISSRKVPIHFQVIYIGLIQPTFNTLTTRIWIHLCSGTFQVSRTTNSALLHPPQFWNHCAQTLYLIAATAAVEHQTSSTAEGYANRCNALISTLDFLSPIIITTENQNKINQSLLCLLILFFLVCFDFKLNPCFFLFSIFMSFFPNQISSHLIFLSNLLSSDLPSFLKISGCALPDLVSLFLDSEFGFSHYFHSVWFYIMQPTLAFLGRQGGLCVKDQKHVTAQSSGGSGVVLDAVQLSVSFYFYFFIFIHLYLENSKESLLGNLSGCRKVLKQFLAFSDLTIFCKGSKLRPKDTTEGPIDEYDPKNWNSETQPGHIAASAEASCIKLVALAVQRVP</sequence>
<protein>
    <submittedName>
        <fullName evidence="2">Putative signal peptide protein</fullName>
    </submittedName>
</protein>
<dbReference type="VEuPathDB" id="FungiDB:VP01_2246g2"/>
<evidence type="ECO:0000256" key="1">
    <source>
        <dbReference type="SAM" id="Phobius"/>
    </source>
</evidence>
<accession>A0A0L6V8P3</accession>
<organism evidence="2 3">
    <name type="scientific">Puccinia sorghi</name>
    <dbReference type="NCBI Taxonomy" id="27349"/>
    <lineage>
        <taxon>Eukaryota</taxon>
        <taxon>Fungi</taxon>
        <taxon>Dikarya</taxon>
        <taxon>Basidiomycota</taxon>
        <taxon>Pucciniomycotina</taxon>
        <taxon>Pucciniomycetes</taxon>
        <taxon>Pucciniales</taxon>
        <taxon>Pucciniaceae</taxon>
        <taxon>Puccinia</taxon>
    </lineage>
</organism>
<feature type="transmembrane region" description="Helical" evidence="1">
    <location>
        <begin position="487"/>
        <end position="506"/>
    </location>
</feature>
<keyword evidence="1" id="KW-0812">Transmembrane</keyword>
<name>A0A0L6V8P3_9BASI</name>
<dbReference type="EMBL" id="LAVV01007110">
    <property type="protein sequence ID" value="KNZ57084.1"/>
    <property type="molecule type" value="Genomic_DNA"/>
</dbReference>
<evidence type="ECO:0000313" key="2">
    <source>
        <dbReference type="EMBL" id="KNZ57084.1"/>
    </source>
</evidence>
<proteinExistence type="predicted"/>
<keyword evidence="1" id="KW-1133">Transmembrane helix</keyword>
<reference evidence="2 3" key="1">
    <citation type="submission" date="2015-08" db="EMBL/GenBank/DDBJ databases">
        <title>Next Generation Sequencing and Analysis of the Genome of Puccinia sorghi L Schw, the Causal Agent of Maize Common Rust.</title>
        <authorList>
            <person name="Rochi L."/>
            <person name="Burguener G."/>
            <person name="Darino M."/>
            <person name="Turjanski A."/>
            <person name="Kreff E."/>
            <person name="Dieguez M.J."/>
            <person name="Sacco F."/>
        </authorList>
    </citation>
    <scope>NUCLEOTIDE SEQUENCE [LARGE SCALE GENOMIC DNA]</scope>
    <source>
        <strain evidence="2 3">RO10H11247</strain>
    </source>
</reference>
<evidence type="ECO:0000313" key="3">
    <source>
        <dbReference type="Proteomes" id="UP000037035"/>
    </source>
</evidence>